<name>A0A7W6AFF9_9HYPH</name>
<reference evidence="5" key="2">
    <citation type="journal article" date="2019" name="Int. J. Syst. Evol. Microbiol.">
        <title>The Global Catalogue of Microorganisms (GCM) 10K type strain sequencing project: providing services to taxonomists for standard genome sequencing and annotation.</title>
        <authorList>
            <consortium name="The Broad Institute Genomics Platform"/>
            <consortium name="The Broad Institute Genome Sequencing Center for Infectious Disease"/>
            <person name="Wu L."/>
            <person name="Ma J."/>
        </authorList>
    </citation>
    <scope>NUCLEOTIDE SEQUENCE [LARGE SCALE GENOMIC DNA]</scope>
    <source>
        <strain evidence="5">NBRC 107710</strain>
    </source>
</reference>
<keyword evidence="5" id="KW-1185">Reference proteome</keyword>
<dbReference type="Pfam" id="PF08241">
    <property type="entry name" value="Methyltransf_11"/>
    <property type="match status" value="1"/>
</dbReference>
<keyword evidence="3" id="KW-0489">Methyltransferase</keyword>
<dbReference type="EMBL" id="BSPG01000001">
    <property type="protein sequence ID" value="GLS42182.1"/>
    <property type="molecule type" value="Genomic_DNA"/>
</dbReference>
<organism evidence="3 4">
    <name type="scientific">Methylobacterium brachythecii</name>
    <dbReference type="NCBI Taxonomy" id="1176177"/>
    <lineage>
        <taxon>Bacteria</taxon>
        <taxon>Pseudomonadati</taxon>
        <taxon>Pseudomonadota</taxon>
        <taxon>Alphaproteobacteria</taxon>
        <taxon>Hyphomicrobiales</taxon>
        <taxon>Methylobacteriaceae</taxon>
        <taxon>Methylobacterium</taxon>
    </lineage>
</organism>
<evidence type="ECO:0000259" key="1">
    <source>
        <dbReference type="Pfam" id="PF08241"/>
    </source>
</evidence>
<dbReference type="Gene3D" id="3.40.50.150">
    <property type="entry name" value="Vaccinia Virus protein VP39"/>
    <property type="match status" value="1"/>
</dbReference>
<evidence type="ECO:0000313" key="2">
    <source>
        <dbReference type="EMBL" id="GLS42182.1"/>
    </source>
</evidence>
<evidence type="ECO:0000313" key="5">
    <source>
        <dbReference type="Proteomes" id="UP001156881"/>
    </source>
</evidence>
<reference evidence="3 4" key="3">
    <citation type="submission" date="2020-08" db="EMBL/GenBank/DDBJ databases">
        <title>Genomic Encyclopedia of Type Strains, Phase IV (KMG-IV): sequencing the most valuable type-strain genomes for metagenomic binning, comparative biology and taxonomic classification.</title>
        <authorList>
            <person name="Goeker M."/>
        </authorList>
    </citation>
    <scope>NUCLEOTIDE SEQUENCE [LARGE SCALE GENOMIC DNA]</scope>
    <source>
        <strain evidence="3 4">DSM 24105</strain>
    </source>
</reference>
<dbReference type="AlphaFoldDB" id="A0A7W6AFF9"/>
<protein>
    <submittedName>
        <fullName evidence="3">SAM-dependent methyltransferase</fullName>
    </submittedName>
</protein>
<evidence type="ECO:0000313" key="4">
    <source>
        <dbReference type="Proteomes" id="UP000517759"/>
    </source>
</evidence>
<dbReference type="InterPro" id="IPR029063">
    <property type="entry name" value="SAM-dependent_MTases_sf"/>
</dbReference>
<dbReference type="SUPFAM" id="SSF53335">
    <property type="entry name" value="S-adenosyl-L-methionine-dependent methyltransferases"/>
    <property type="match status" value="1"/>
</dbReference>
<evidence type="ECO:0000313" key="3">
    <source>
        <dbReference type="EMBL" id="MBB3902333.1"/>
    </source>
</evidence>
<sequence>MRFLSKLGLARVAPPRRYAEDLSSTAPMDRFLATAQHLPASARVVEFGTRQSKSGHSTHMHHALPNIPRANYLMTDVQDGEDVDVTADLHALPRDWAGRFDAVIALAVFEHLERPWIAAAEVSRILAPGGVGYIQTHQTFPLHGYPSDFFRFSREALSLIFADAKLRVVEAAYLHRADIVPPTAIVPTTDVLAWNDLFPSYLSVHVFVEKAPATPGDT</sequence>
<gene>
    <name evidence="2" type="ORF">GCM10007884_01670</name>
    <name evidence="3" type="ORF">GGR33_001828</name>
</gene>
<dbReference type="Proteomes" id="UP001156881">
    <property type="component" value="Unassembled WGS sequence"/>
</dbReference>
<dbReference type="GO" id="GO:0008757">
    <property type="term" value="F:S-adenosylmethionine-dependent methyltransferase activity"/>
    <property type="evidence" value="ECO:0007669"/>
    <property type="project" value="InterPro"/>
</dbReference>
<comment type="caution">
    <text evidence="3">The sequence shown here is derived from an EMBL/GenBank/DDBJ whole genome shotgun (WGS) entry which is preliminary data.</text>
</comment>
<dbReference type="CDD" id="cd02440">
    <property type="entry name" value="AdoMet_MTases"/>
    <property type="match status" value="1"/>
</dbReference>
<dbReference type="RefSeq" id="WP_183504159.1">
    <property type="nucleotide sequence ID" value="NZ_BSPG01000001.1"/>
</dbReference>
<dbReference type="GO" id="GO:0032259">
    <property type="term" value="P:methylation"/>
    <property type="evidence" value="ECO:0007669"/>
    <property type="project" value="UniProtKB-KW"/>
</dbReference>
<keyword evidence="3" id="KW-0808">Transferase</keyword>
<dbReference type="InterPro" id="IPR013216">
    <property type="entry name" value="Methyltransf_11"/>
</dbReference>
<dbReference type="Proteomes" id="UP000517759">
    <property type="component" value="Unassembled WGS sequence"/>
</dbReference>
<reference evidence="2" key="1">
    <citation type="journal article" date="2014" name="Int. J. Syst. Evol. Microbiol.">
        <title>Complete genome of a new Firmicutes species belonging to the dominant human colonic microbiota ('Ruminococcus bicirculans') reveals two chromosomes and a selective capacity to utilize plant glucans.</title>
        <authorList>
            <consortium name="NISC Comparative Sequencing Program"/>
            <person name="Wegmann U."/>
            <person name="Louis P."/>
            <person name="Goesmann A."/>
            <person name="Henrissat B."/>
            <person name="Duncan S.H."/>
            <person name="Flint H.J."/>
        </authorList>
    </citation>
    <scope>NUCLEOTIDE SEQUENCE</scope>
    <source>
        <strain evidence="2">NBRC 107710</strain>
    </source>
</reference>
<accession>A0A7W6AFF9</accession>
<reference evidence="2" key="4">
    <citation type="submission" date="2023-01" db="EMBL/GenBank/DDBJ databases">
        <title>Draft genome sequence of Methylobacterium brachythecii strain NBRC 107710.</title>
        <authorList>
            <person name="Sun Q."/>
            <person name="Mori K."/>
        </authorList>
    </citation>
    <scope>NUCLEOTIDE SEQUENCE</scope>
    <source>
        <strain evidence="2">NBRC 107710</strain>
    </source>
</reference>
<feature type="domain" description="Methyltransferase type 11" evidence="1">
    <location>
        <begin position="85"/>
        <end position="132"/>
    </location>
</feature>
<dbReference type="EMBL" id="JACIDN010000003">
    <property type="protein sequence ID" value="MBB3902333.1"/>
    <property type="molecule type" value="Genomic_DNA"/>
</dbReference>
<proteinExistence type="predicted"/>